<dbReference type="Proteomes" id="UP000094527">
    <property type="component" value="Unassembled WGS sequence"/>
</dbReference>
<dbReference type="InterPro" id="IPR036375">
    <property type="entry name" value="Hemopexin-like_dom_sf"/>
</dbReference>
<comment type="subcellular location">
    <subcellularLocation>
        <location evidence="1">Secreted</location>
    </subcellularLocation>
</comment>
<keyword evidence="4" id="KW-0677">Repeat</keyword>
<keyword evidence="9" id="KW-1185">Reference proteome</keyword>
<evidence type="ECO:0000256" key="2">
    <source>
        <dbReference type="ARBA" id="ARBA00022525"/>
    </source>
</evidence>
<feature type="repeat" description="Hemopexin" evidence="6">
    <location>
        <begin position="90"/>
        <end position="137"/>
    </location>
</feature>
<proteinExistence type="predicted"/>
<evidence type="ECO:0000256" key="7">
    <source>
        <dbReference type="SAM" id="MobiDB-lite"/>
    </source>
</evidence>
<evidence type="ECO:0000256" key="5">
    <source>
        <dbReference type="ARBA" id="ARBA00023180"/>
    </source>
</evidence>
<dbReference type="SUPFAM" id="SSF50923">
    <property type="entry name" value="Hemopexin-like domain"/>
    <property type="match status" value="1"/>
</dbReference>
<sequence>MVKGAIMQPFYGGYSPKLQLHADDIAGVVSMYGKREVRAHKPAPPTSTTTGRPYQRVTHRTETPSTPKTTRRPNTQSTKSEGVRPDLCKDASVDAITTLPDGTIYAFKGSYVFQIDGKGKGVIPGWPHRIESIFKGLEGNLDAAVTRKNGKTYFFKGSYYWRFQGTKMDPWYPKKISMHFEGLPDNIDSSFEWIGALYFTKGDKIWRFDPKSKPHVSEKYPVSLQVWNLGENVPRIDASFRAPNGHTYFFYDQSYWRFNERTFRVKIFLNEQ</sequence>
<evidence type="ECO:0000256" key="3">
    <source>
        <dbReference type="ARBA" id="ARBA00022729"/>
    </source>
</evidence>
<dbReference type="PANTHER" id="PTHR22917:SF6">
    <property type="entry name" value="EG:8D8.2 PROTEIN-RELATED"/>
    <property type="match status" value="1"/>
</dbReference>
<protein>
    <submittedName>
        <fullName evidence="8">Matrix metalloproteinase-19</fullName>
    </submittedName>
</protein>
<feature type="repeat" description="Hemopexin" evidence="6">
    <location>
        <begin position="233"/>
        <end position="272"/>
    </location>
</feature>
<reference evidence="8 9" key="1">
    <citation type="journal article" date="2016" name="Genome Biol. Evol.">
        <title>Gene Family Evolution Reflects Adaptation to Soil Environmental Stressors in the Genome of the Collembolan Orchesella cincta.</title>
        <authorList>
            <person name="Faddeeva-Vakhrusheva A."/>
            <person name="Derks M.F."/>
            <person name="Anvar S.Y."/>
            <person name="Agamennone V."/>
            <person name="Suring W."/>
            <person name="Smit S."/>
            <person name="van Straalen N.M."/>
            <person name="Roelofs D."/>
        </authorList>
    </citation>
    <scope>NUCLEOTIDE SEQUENCE [LARGE SCALE GENOMIC DNA]</scope>
    <source>
        <tissue evidence="8">Mixed pool</tissue>
    </source>
</reference>
<dbReference type="EMBL" id="LJIJ01000539">
    <property type="protein sequence ID" value="ODM96440.1"/>
    <property type="molecule type" value="Genomic_DNA"/>
</dbReference>
<dbReference type="SMART" id="SM00120">
    <property type="entry name" value="HX"/>
    <property type="match status" value="4"/>
</dbReference>
<accession>A0A1D2MTL2</accession>
<dbReference type="GO" id="GO:0008237">
    <property type="term" value="F:metallopeptidase activity"/>
    <property type="evidence" value="ECO:0007669"/>
    <property type="project" value="InterPro"/>
</dbReference>
<keyword evidence="2" id="KW-0964">Secreted</keyword>
<comment type="caution">
    <text evidence="8">The sequence shown here is derived from an EMBL/GenBank/DDBJ whole genome shotgun (WGS) entry which is preliminary data.</text>
</comment>
<gene>
    <name evidence="8" type="ORF">Ocin01_10231</name>
</gene>
<dbReference type="PANTHER" id="PTHR22917">
    <property type="entry name" value="HEMOPEXIN DOMAIN-CONTAINING PROTEIN"/>
    <property type="match status" value="1"/>
</dbReference>
<feature type="compositionally biased region" description="Polar residues" evidence="7">
    <location>
        <begin position="63"/>
        <end position="80"/>
    </location>
</feature>
<dbReference type="InterPro" id="IPR000585">
    <property type="entry name" value="Hemopexin-like_dom"/>
</dbReference>
<feature type="region of interest" description="Disordered" evidence="7">
    <location>
        <begin position="36"/>
        <end position="85"/>
    </location>
</feature>
<feature type="repeat" description="Hemopexin" evidence="6">
    <location>
        <begin position="184"/>
        <end position="231"/>
    </location>
</feature>
<keyword evidence="5" id="KW-0325">Glycoprotein</keyword>
<dbReference type="InterPro" id="IPR018487">
    <property type="entry name" value="Hemopexin-like_repeat"/>
</dbReference>
<dbReference type="PROSITE" id="PS51642">
    <property type="entry name" value="HEMOPEXIN_2"/>
    <property type="match status" value="4"/>
</dbReference>
<dbReference type="OrthoDB" id="406838at2759"/>
<dbReference type="AlphaFoldDB" id="A0A1D2MTL2"/>
<evidence type="ECO:0000256" key="4">
    <source>
        <dbReference type="ARBA" id="ARBA00022737"/>
    </source>
</evidence>
<keyword evidence="3" id="KW-0732">Signal</keyword>
<evidence type="ECO:0000256" key="1">
    <source>
        <dbReference type="ARBA" id="ARBA00004613"/>
    </source>
</evidence>
<organism evidence="8 9">
    <name type="scientific">Orchesella cincta</name>
    <name type="common">Springtail</name>
    <name type="synonym">Podura cincta</name>
    <dbReference type="NCBI Taxonomy" id="48709"/>
    <lineage>
        <taxon>Eukaryota</taxon>
        <taxon>Metazoa</taxon>
        <taxon>Ecdysozoa</taxon>
        <taxon>Arthropoda</taxon>
        <taxon>Hexapoda</taxon>
        <taxon>Collembola</taxon>
        <taxon>Entomobryomorpha</taxon>
        <taxon>Entomobryoidea</taxon>
        <taxon>Orchesellidae</taxon>
        <taxon>Orchesellinae</taxon>
        <taxon>Orchesella</taxon>
    </lineage>
</organism>
<dbReference type="InterPro" id="IPR024079">
    <property type="entry name" value="MetalloPept_cat_dom_sf"/>
</dbReference>
<dbReference type="Gene3D" id="2.110.10.10">
    <property type="entry name" value="Hemopexin-like domain"/>
    <property type="match status" value="2"/>
</dbReference>
<evidence type="ECO:0000313" key="9">
    <source>
        <dbReference type="Proteomes" id="UP000094527"/>
    </source>
</evidence>
<dbReference type="GO" id="GO:0005576">
    <property type="term" value="C:extracellular region"/>
    <property type="evidence" value="ECO:0007669"/>
    <property type="project" value="UniProtKB-SubCell"/>
</dbReference>
<dbReference type="InterPro" id="IPR051298">
    <property type="entry name" value="Heme_transport/Cell_adhesion"/>
</dbReference>
<dbReference type="Gene3D" id="3.40.390.10">
    <property type="entry name" value="Collagenase (Catalytic Domain)"/>
    <property type="match status" value="1"/>
</dbReference>
<name>A0A1D2MTL2_ORCCI</name>
<evidence type="ECO:0000256" key="6">
    <source>
        <dbReference type="PROSITE-ProRule" id="PRU01011"/>
    </source>
</evidence>
<dbReference type="Pfam" id="PF00045">
    <property type="entry name" value="Hemopexin"/>
    <property type="match status" value="4"/>
</dbReference>
<dbReference type="CDD" id="cd00094">
    <property type="entry name" value="HX"/>
    <property type="match status" value="1"/>
</dbReference>
<feature type="repeat" description="Hemopexin" evidence="6">
    <location>
        <begin position="138"/>
        <end position="183"/>
    </location>
</feature>
<evidence type="ECO:0000313" key="8">
    <source>
        <dbReference type="EMBL" id="ODM96440.1"/>
    </source>
</evidence>
<dbReference type="STRING" id="48709.A0A1D2MTL2"/>
<dbReference type="OMA" id="EERLWAN"/>